<evidence type="ECO:0000313" key="3">
    <source>
        <dbReference type="Proteomes" id="UP001049176"/>
    </source>
</evidence>
<keyword evidence="1" id="KW-0472">Membrane</keyword>
<comment type="caution">
    <text evidence="2">The sequence shown here is derived from an EMBL/GenBank/DDBJ whole genome shotgun (WGS) entry which is preliminary data.</text>
</comment>
<dbReference type="KEGG" id="more:E1B28_011970"/>
<dbReference type="RefSeq" id="XP_043004394.1">
    <property type="nucleotide sequence ID" value="XM_043157029.1"/>
</dbReference>
<feature type="transmembrane region" description="Helical" evidence="1">
    <location>
        <begin position="273"/>
        <end position="294"/>
    </location>
</feature>
<organism evidence="2 3">
    <name type="scientific">Marasmius oreades</name>
    <name type="common">fairy-ring Marasmius</name>
    <dbReference type="NCBI Taxonomy" id="181124"/>
    <lineage>
        <taxon>Eukaryota</taxon>
        <taxon>Fungi</taxon>
        <taxon>Dikarya</taxon>
        <taxon>Basidiomycota</taxon>
        <taxon>Agaricomycotina</taxon>
        <taxon>Agaricomycetes</taxon>
        <taxon>Agaricomycetidae</taxon>
        <taxon>Agaricales</taxon>
        <taxon>Marasmiineae</taxon>
        <taxon>Marasmiaceae</taxon>
        <taxon>Marasmius</taxon>
    </lineage>
</organism>
<feature type="transmembrane region" description="Helical" evidence="1">
    <location>
        <begin position="113"/>
        <end position="134"/>
    </location>
</feature>
<gene>
    <name evidence="2" type="ORF">E1B28_011970</name>
</gene>
<reference evidence="2" key="1">
    <citation type="journal article" date="2021" name="Genome Biol. Evol.">
        <title>The assembled and annotated genome of the fairy-ring fungus Marasmius oreades.</title>
        <authorList>
            <person name="Hiltunen M."/>
            <person name="Ament-Velasquez S.L."/>
            <person name="Johannesson H."/>
        </authorList>
    </citation>
    <scope>NUCLEOTIDE SEQUENCE</scope>
    <source>
        <strain evidence="2">03SP1</strain>
    </source>
</reference>
<evidence type="ECO:0000256" key="1">
    <source>
        <dbReference type="SAM" id="Phobius"/>
    </source>
</evidence>
<dbReference type="EMBL" id="CM032188">
    <property type="protein sequence ID" value="KAG7087923.1"/>
    <property type="molecule type" value="Genomic_DNA"/>
</dbReference>
<evidence type="ECO:0000313" key="2">
    <source>
        <dbReference type="EMBL" id="KAG7087923.1"/>
    </source>
</evidence>
<dbReference type="OrthoDB" id="3039972at2759"/>
<keyword evidence="1" id="KW-0812">Transmembrane</keyword>
<proteinExistence type="predicted"/>
<feature type="transmembrane region" description="Helical" evidence="1">
    <location>
        <begin position="30"/>
        <end position="50"/>
    </location>
</feature>
<feature type="transmembrane region" description="Helical" evidence="1">
    <location>
        <begin position="146"/>
        <end position="173"/>
    </location>
</feature>
<sequence length="347" mass="37777">MASTSELEEALAPLLSAKSVLTKPISSLPVLFFLYGVYCFTFGLAIHVLFHQSNPVHKLQQRGTIALFTLATIYTAIYTCEIFQEASLQFHAAATKDYTSILQYLTGDDVKTALFGITSITSTLMNSIADTMLIHRCYLIFNSDKFVLFPLAFTACILNGIDLGCIIASIIGYGSTSKPGNSNLIAKVQDIDYGGMIAIAIFQIILSLLTGWCIWWITRQARQFMGQSVCTRYNDIVGIIIESGLLYAGSLLTAVVVEFTIDPQSTGKVPVELTVVTGLMSGLAPTMVITRVAYGKAVESVQQTISTFHIANSQASQQTSTRQETVDIHLQMQPGIAVNDLQGVEEI</sequence>
<keyword evidence="1" id="KW-1133">Transmembrane helix</keyword>
<dbReference type="Proteomes" id="UP001049176">
    <property type="component" value="Chromosome 8"/>
</dbReference>
<protein>
    <submittedName>
        <fullName evidence="2">Uncharacterized protein</fullName>
    </submittedName>
</protein>
<feature type="transmembrane region" description="Helical" evidence="1">
    <location>
        <begin position="62"/>
        <end position="79"/>
    </location>
</feature>
<keyword evidence="3" id="KW-1185">Reference proteome</keyword>
<feature type="transmembrane region" description="Helical" evidence="1">
    <location>
        <begin position="193"/>
        <end position="215"/>
    </location>
</feature>
<name>A0A9P7RR91_9AGAR</name>
<dbReference type="AlphaFoldDB" id="A0A9P7RR91"/>
<feature type="transmembrane region" description="Helical" evidence="1">
    <location>
        <begin position="236"/>
        <end position="261"/>
    </location>
</feature>
<accession>A0A9P7RR91</accession>
<dbReference type="GeneID" id="66081045"/>